<reference evidence="1 2" key="2">
    <citation type="journal article" date="2009" name="PLoS ONE">
        <title>The photosynthetic apparatus and its regulation in the aerobic gammaproteobacterium Congregibacter litoralis gen. nov., sp. nov.</title>
        <authorList>
            <person name="Spring S."/>
            <person name="Lunsdorf H."/>
            <person name="Fuchs B.M."/>
            <person name="Tindall B.J."/>
        </authorList>
    </citation>
    <scope>NUCLEOTIDE SEQUENCE [LARGE SCALE GENOMIC DNA]</scope>
    <source>
        <strain evidence="1">KT71</strain>
    </source>
</reference>
<comment type="caution">
    <text evidence="1">The sequence shown here is derived from an EMBL/GenBank/DDBJ whole genome shotgun (WGS) entry which is preliminary data.</text>
</comment>
<dbReference type="OrthoDB" id="5733485at2"/>
<dbReference type="STRING" id="314285.KT71_02047"/>
<proteinExistence type="predicted"/>
<dbReference type="RefSeq" id="WP_023659916.1">
    <property type="nucleotide sequence ID" value="NZ_CM002299.1"/>
</dbReference>
<organism evidence="1 2">
    <name type="scientific">Congregibacter litoralis KT71</name>
    <dbReference type="NCBI Taxonomy" id="314285"/>
    <lineage>
        <taxon>Bacteria</taxon>
        <taxon>Pseudomonadati</taxon>
        <taxon>Pseudomonadota</taxon>
        <taxon>Gammaproteobacteria</taxon>
        <taxon>Cellvibrionales</taxon>
        <taxon>Halieaceae</taxon>
        <taxon>Congregibacter</taxon>
    </lineage>
</organism>
<dbReference type="HOGENOM" id="CLU_099395_0_0_6"/>
<reference evidence="1 2" key="1">
    <citation type="journal article" date="2007" name="Proc. Natl. Acad. Sci. U.S.A.">
        <title>Characterization of a marine gammaproteobacterium capable of aerobic anoxygenic photosynthesis.</title>
        <authorList>
            <person name="Fuchs B.M."/>
            <person name="Spring S."/>
            <person name="Teeling H."/>
            <person name="Quast C."/>
            <person name="Wulf J."/>
            <person name="Schattenhofer M."/>
            <person name="Yan S."/>
            <person name="Ferriera S."/>
            <person name="Johnson J."/>
            <person name="Glockner F.O."/>
            <person name="Amann R."/>
        </authorList>
    </citation>
    <scope>NUCLEOTIDE SEQUENCE [LARGE SCALE GENOMIC DNA]</scope>
    <source>
        <strain evidence="1">KT71</strain>
    </source>
</reference>
<accession>A4A6S1</accession>
<name>A4A6S1_9GAMM</name>
<dbReference type="EMBL" id="AAOA02000002">
    <property type="protein sequence ID" value="EAQ97990.2"/>
    <property type="molecule type" value="Genomic_DNA"/>
</dbReference>
<dbReference type="AlphaFoldDB" id="A4A6S1"/>
<dbReference type="eggNOG" id="ENOG5032RHY">
    <property type="taxonomic scope" value="Bacteria"/>
</dbReference>
<evidence type="ECO:0000313" key="2">
    <source>
        <dbReference type="Proteomes" id="UP000019205"/>
    </source>
</evidence>
<keyword evidence="2" id="KW-1185">Reference proteome</keyword>
<evidence type="ECO:0000313" key="1">
    <source>
        <dbReference type="EMBL" id="EAQ97990.2"/>
    </source>
</evidence>
<gene>
    <name evidence="1" type="ORF">KT71_02047</name>
</gene>
<protein>
    <submittedName>
        <fullName evidence="1">Uncharacterized protein</fullName>
    </submittedName>
</protein>
<dbReference type="Proteomes" id="UP000019205">
    <property type="component" value="Chromosome"/>
</dbReference>
<sequence length="208" mass="23118">MRGLAGALALALLPASGNLRAECGCLWEGSFSDVQASADLVVAAEVLRIKGNAVDIAIEEQLRGEAYLDDIRVWMETRDYCRPPAEEFPVGSRWILALKRITDVPDDGFDPSTPNQSFGRRDDYYLSSCGGYWLTYNGEVVTGNLVNAPRWARDPDMTPVFMDVLRAFLRGETDSEALLEASREDPAMMELFLDTKAFLRGDEDIGRQ</sequence>